<evidence type="ECO:0000313" key="2">
    <source>
        <dbReference type="Proteomes" id="UP000187203"/>
    </source>
</evidence>
<name>A0A1R3IUL1_9ROSI</name>
<organism evidence="1 2">
    <name type="scientific">Corchorus olitorius</name>
    <dbReference type="NCBI Taxonomy" id="93759"/>
    <lineage>
        <taxon>Eukaryota</taxon>
        <taxon>Viridiplantae</taxon>
        <taxon>Streptophyta</taxon>
        <taxon>Embryophyta</taxon>
        <taxon>Tracheophyta</taxon>
        <taxon>Spermatophyta</taxon>
        <taxon>Magnoliopsida</taxon>
        <taxon>eudicotyledons</taxon>
        <taxon>Gunneridae</taxon>
        <taxon>Pentapetalae</taxon>
        <taxon>rosids</taxon>
        <taxon>malvids</taxon>
        <taxon>Malvales</taxon>
        <taxon>Malvaceae</taxon>
        <taxon>Grewioideae</taxon>
        <taxon>Apeibeae</taxon>
        <taxon>Corchorus</taxon>
    </lineage>
</organism>
<dbReference type="AlphaFoldDB" id="A0A1R3IUL1"/>
<protein>
    <submittedName>
        <fullName evidence="1">Uncharacterized protein</fullName>
    </submittedName>
</protein>
<comment type="caution">
    <text evidence="1">The sequence shown here is derived from an EMBL/GenBank/DDBJ whole genome shotgun (WGS) entry which is preliminary data.</text>
</comment>
<keyword evidence="2" id="KW-1185">Reference proteome</keyword>
<reference evidence="2" key="1">
    <citation type="submission" date="2013-09" db="EMBL/GenBank/DDBJ databases">
        <title>Corchorus olitorius genome sequencing.</title>
        <authorList>
            <person name="Alam M."/>
            <person name="Haque M.S."/>
            <person name="Islam M.S."/>
            <person name="Emdad E.M."/>
            <person name="Islam M.M."/>
            <person name="Ahmed B."/>
            <person name="Halim A."/>
            <person name="Hossen Q.M.M."/>
            <person name="Hossain M.Z."/>
            <person name="Ahmed R."/>
            <person name="Khan M.M."/>
            <person name="Islam R."/>
            <person name="Rashid M.M."/>
            <person name="Khan S.A."/>
            <person name="Rahman M.S."/>
            <person name="Alam M."/>
            <person name="Yahiya A.S."/>
            <person name="Khan M.S."/>
            <person name="Azam M.S."/>
            <person name="Haque T."/>
            <person name="Lashkar M.Z.H."/>
            <person name="Akhand A.I."/>
            <person name="Morshed G."/>
            <person name="Roy S."/>
            <person name="Uddin K.S."/>
            <person name="Rabeya T."/>
            <person name="Hossain A.S."/>
            <person name="Chowdhury A."/>
            <person name="Snigdha A.R."/>
            <person name="Mortoza M.S."/>
            <person name="Matin S.A."/>
            <person name="Hoque S.M.E."/>
            <person name="Islam M.K."/>
            <person name="Roy D.K."/>
            <person name="Haider R."/>
            <person name="Moosa M.M."/>
            <person name="Elias S.M."/>
            <person name="Hasan A.M."/>
            <person name="Jahan S."/>
            <person name="Shafiuddin M."/>
            <person name="Mahmood N."/>
            <person name="Shommy N.S."/>
        </authorList>
    </citation>
    <scope>NUCLEOTIDE SEQUENCE [LARGE SCALE GENOMIC DNA]</scope>
    <source>
        <strain evidence="2">cv. O-4</strain>
    </source>
</reference>
<gene>
    <name evidence="1" type="ORF">COLO4_21260</name>
</gene>
<proteinExistence type="predicted"/>
<sequence length="62" mass="6957">MTPSLPPFYRTIVSSFSTAPTKALLSFSSQRVPAMTELVSLIHVQDKNFRFLGYRNGEPIPN</sequence>
<dbReference type="Proteomes" id="UP000187203">
    <property type="component" value="Unassembled WGS sequence"/>
</dbReference>
<accession>A0A1R3IUL1</accession>
<evidence type="ECO:0000313" key="1">
    <source>
        <dbReference type="EMBL" id="OMO86253.1"/>
    </source>
</evidence>
<dbReference type="EMBL" id="AWUE01017603">
    <property type="protein sequence ID" value="OMO86253.1"/>
    <property type="molecule type" value="Genomic_DNA"/>
</dbReference>